<organism evidence="2 3">
    <name type="scientific">Microlunatus parietis</name>
    <dbReference type="NCBI Taxonomy" id="682979"/>
    <lineage>
        <taxon>Bacteria</taxon>
        <taxon>Bacillati</taxon>
        <taxon>Actinomycetota</taxon>
        <taxon>Actinomycetes</taxon>
        <taxon>Propionibacteriales</taxon>
        <taxon>Propionibacteriaceae</taxon>
        <taxon>Microlunatus</taxon>
    </lineage>
</organism>
<dbReference type="Pfam" id="PF02558">
    <property type="entry name" value="ApbA"/>
    <property type="match status" value="1"/>
</dbReference>
<evidence type="ECO:0000313" key="3">
    <source>
        <dbReference type="Proteomes" id="UP000569914"/>
    </source>
</evidence>
<accession>A0A7Y9I7R4</accession>
<keyword evidence="3" id="KW-1185">Reference proteome</keyword>
<feature type="domain" description="Ketopantoate reductase N-terminal" evidence="1">
    <location>
        <begin position="2"/>
        <end position="68"/>
    </location>
</feature>
<gene>
    <name evidence="2" type="ORF">BKA15_002643</name>
</gene>
<evidence type="ECO:0000259" key="1">
    <source>
        <dbReference type="Pfam" id="PF02558"/>
    </source>
</evidence>
<evidence type="ECO:0000313" key="2">
    <source>
        <dbReference type="EMBL" id="NYE71314.1"/>
    </source>
</evidence>
<dbReference type="RefSeq" id="WP_218871284.1">
    <property type="nucleotide sequence ID" value="NZ_JACCBU010000001.1"/>
</dbReference>
<proteinExistence type="predicted"/>
<dbReference type="InterPro" id="IPR013332">
    <property type="entry name" value="KPR_N"/>
</dbReference>
<dbReference type="AlphaFoldDB" id="A0A7Y9I7R4"/>
<protein>
    <submittedName>
        <fullName evidence="2">Ketopantoate reductase</fullName>
    </submittedName>
</protein>
<reference evidence="2 3" key="1">
    <citation type="submission" date="2020-07" db="EMBL/GenBank/DDBJ databases">
        <title>Sequencing the genomes of 1000 actinobacteria strains.</title>
        <authorList>
            <person name="Klenk H.-P."/>
        </authorList>
    </citation>
    <scope>NUCLEOTIDE SEQUENCE [LARGE SCALE GENOMIC DNA]</scope>
    <source>
        <strain evidence="2 3">DSM 22083</strain>
    </source>
</reference>
<dbReference type="Proteomes" id="UP000569914">
    <property type="component" value="Unassembled WGS sequence"/>
</dbReference>
<comment type="caution">
    <text evidence="2">The sequence shown here is derived from an EMBL/GenBank/DDBJ whole genome shotgun (WGS) entry which is preliminary data.</text>
</comment>
<name>A0A7Y9I7R4_9ACTN</name>
<dbReference type="EMBL" id="JACCBU010000001">
    <property type="protein sequence ID" value="NYE71314.1"/>
    <property type="molecule type" value="Genomic_DNA"/>
</dbReference>
<dbReference type="Gene3D" id="3.40.50.720">
    <property type="entry name" value="NAD(P)-binding Rossmann-like Domain"/>
    <property type="match status" value="1"/>
</dbReference>
<sequence length="100" mass="10729">MTVKSVATRDVAAELARPLAPDAVVISFQNGLGNVDLLRAALPGRTVLAGMVPFNVVHRGRRAVPHRHLRRAWACRPIRLSALTGKGSGGPRCRCASIRI</sequence>